<evidence type="ECO:0000256" key="10">
    <source>
        <dbReference type="ARBA" id="ARBA00033334"/>
    </source>
</evidence>
<evidence type="ECO:0000256" key="9">
    <source>
        <dbReference type="ARBA" id="ARBA00031529"/>
    </source>
</evidence>
<dbReference type="PANTHER" id="PTHR12213:SF0">
    <property type="entry name" value="CORRINOID ADENOSYLTRANSFERASE MMAB"/>
    <property type="match status" value="1"/>
</dbReference>
<accession>A0A6J4I2G9</accession>
<keyword evidence="8 14" id="KW-0067">ATP-binding</keyword>
<evidence type="ECO:0000256" key="7">
    <source>
        <dbReference type="ARBA" id="ARBA00022741"/>
    </source>
</evidence>
<dbReference type="UniPathway" id="UPA00148">
    <property type="reaction ID" value="UER00233"/>
</dbReference>
<evidence type="ECO:0000256" key="6">
    <source>
        <dbReference type="ARBA" id="ARBA00022679"/>
    </source>
</evidence>
<dbReference type="InterPro" id="IPR029499">
    <property type="entry name" value="PduO-typ"/>
</dbReference>
<protein>
    <recommendedName>
        <fullName evidence="4 14">Corrinoid adenosyltransferase</fullName>
        <ecNumber evidence="3 14">2.5.1.17</ecNumber>
    </recommendedName>
    <alternativeName>
        <fullName evidence="9 14">Cob(II)alamin adenosyltransferase</fullName>
    </alternativeName>
    <alternativeName>
        <fullName evidence="11 14">Cob(II)yrinic acid a,c-diamide adenosyltransferase</fullName>
    </alternativeName>
    <alternativeName>
        <fullName evidence="10 14">Cobinamide/cobalamin adenosyltransferase</fullName>
    </alternativeName>
</protein>
<evidence type="ECO:0000256" key="14">
    <source>
        <dbReference type="RuleBase" id="RU366026"/>
    </source>
</evidence>
<dbReference type="GO" id="GO:0005524">
    <property type="term" value="F:ATP binding"/>
    <property type="evidence" value="ECO:0007669"/>
    <property type="project" value="UniProtKB-UniRule"/>
</dbReference>
<proteinExistence type="inferred from homology"/>
<comment type="pathway">
    <text evidence="1 14">Cofactor biosynthesis; adenosylcobalamin biosynthesis; adenosylcobalamin from cob(II)yrinate a,c-diamide: step 2/7.</text>
</comment>
<name>A0A6J4I2G9_9ACTN</name>
<keyword evidence="7 14" id="KW-0547">Nucleotide-binding</keyword>
<evidence type="ECO:0000256" key="3">
    <source>
        <dbReference type="ARBA" id="ARBA00012454"/>
    </source>
</evidence>
<dbReference type="NCBIfam" id="TIGR00636">
    <property type="entry name" value="PduO_Nterm"/>
    <property type="match status" value="1"/>
</dbReference>
<evidence type="ECO:0000256" key="12">
    <source>
        <dbReference type="ARBA" id="ARBA00048555"/>
    </source>
</evidence>
<dbReference type="AlphaFoldDB" id="A0A6J4I2G9"/>
<evidence type="ECO:0000256" key="8">
    <source>
        <dbReference type="ARBA" id="ARBA00022840"/>
    </source>
</evidence>
<dbReference type="EC" id="2.5.1.17" evidence="3 14"/>
<dbReference type="SUPFAM" id="SSF89028">
    <property type="entry name" value="Cobalamin adenosyltransferase-like"/>
    <property type="match status" value="1"/>
</dbReference>
<keyword evidence="5 14" id="KW-0169">Cobalamin biosynthesis</keyword>
<evidence type="ECO:0000256" key="1">
    <source>
        <dbReference type="ARBA" id="ARBA00005121"/>
    </source>
</evidence>
<comment type="similarity">
    <text evidence="2 14">Belongs to the Cob(I)alamin adenosyltransferase family.</text>
</comment>
<comment type="catalytic activity">
    <reaction evidence="12 14">
        <text>2 cob(II)yrinate a,c diamide + reduced [electron-transfer flavoprotein] + 2 ATP = 2 adenosylcob(III)yrinate a,c-diamide + 2 triphosphate + oxidized [electron-transfer flavoprotein] + 3 H(+)</text>
        <dbReference type="Rhea" id="RHEA:11528"/>
        <dbReference type="Rhea" id="RHEA-COMP:10685"/>
        <dbReference type="Rhea" id="RHEA-COMP:10686"/>
        <dbReference type="ChEBI" id="CHEBI:15378"/>
        <dbReference type="ChEBI" id="CHEBI:18036"/>
        <dbReference type="ChEBI" id="CHEBI:30616"/>
        <dbReference type="ChEBI" id="CHEBI:57692"/>
        <dbReference type="ChEBI" id="CHEBI:58307"/>
        <dbReference type="ChEBI" id="CHEBI:58503"/>
        <dbReference type="ChEBI" id="CHEBI:58537"/>
        <dbReference type="EC" id="2.5.1.17"/>
    </reaction>
</comment>
<evidence type="ECO:0000256" key="11">
    <source>
        <dbReference type="ARBA" id="ARBA00033354"/>
    </source>
</evidence>
<gene>
    <name evidence="16" type="ORF">AVDCRST_MAG50-2206</name>
</gene>
<dbReference type="InterPro" id="IPR016030">
    <property type="entry name" value="CblAdoTrfase-like"/>
</dbReference>
<dbReference type="InterPro" id="IPR036451">
    <property type="entry name" value="CblAdoTrfase-like_sf"/>
</dbReference>
<evidence type="ECO:0000256" key="5">
    <source>
        <dbReference type="ARBA" id="ARBA00022573"/>
    </source>
</evidence>
<dbReference type="PANTHER" id="PTHR12213">
    <property type="entry name" value="CORRINOID ADENOSYLTRANSFERASE"/>
    <property type="match status" value="1"/>
</dbReference>
<dbReference type="Pfam" id="PF01923">
    <property type="entry name" value="Cob_adeno_trans"/>
    <property type="match status" value="1"/>
</dbReference>
<dbReference type="Gene3D" id="1.20.1200.10">
    <property type="entry name" value="Cobalamin adenosyltransferase-like"/>
    <property type="match status" value="1"/>
</dbReference>
<feature type="domain" description="Cobalamin adenosyltransferase-like" evidence="15">
    <location>
        <begin position="4"/>
        <end position="167"/>
    </location>
</feature>
<evidence type="ECO:0000313" key="16">
    <source>
        <dbReference type="EMBL" id="CAA9240596.1"/>
    </source>
</evidence>
<evidence type="ECO:0000256" key="4">
    <source>
        <dbReference type="ARBA" id="ARBA00020963"/>
    </source>
</evidence>
<dbReference type="GO" id="GO:0008817">
    <property type="term" value="F:corrinoid adenosyltransferase activity"/>
    <property type="evidence" value="ECO:0007669"/>
    <property type="project" value="UniProtKB-UniRule"/>
</dbReference>
<organism evidence="16">
    <name type="scientific">uncultured Acidimicrobiales bacterium</name>
    <dbReference type="NCBI Taxonomy" id="310071"/>
    <lineage>
        <taxon>Bacteria</taxon>
        <taxon>Bacillati</taxon>
        <taxon>Actinomycetota</taxon>
        <taxon>Acidimicrobiia</taxon>
        <taxon>Acidimicrobiales</taxon>
        <taxon>environmental samples</taxon>
    </lineage>
</organism>
<keyword evidence="6 14" id="KW-0808">Transferase</keyword>
<dbReference type="EMBL" id="CADCTF010000087">
    <property type="protein sequence ID" value="CAA9240596.1"/>
    <property type="molecule type" value="Genomic_DNA"/>
</dbReference>
<dbReference type="GO" id="GO:0009236">
    <property type="term" value="P:cobalamin biosynthetic process"/>
    <property type="evidence" value="ECO:0007669"/>
    <property type="project" value="UniProtKB-UniRule"/>
</dbReference>
<evidence type="ECO:0000256" key="13">
    <source>
        <dbReference type="ARBA" id="ARBA00048692"/>
    </source>
</evidence>
<evidence type="ECO:0000259" key="15">
    <source>
        <dbReference type="Pfam" id="PF01923"/>
    </source>
</evidence>
<reference evidence="16" key="1">
    <citation type="submission" date="2020-02" db="EMBL/GenBank/DDBJ databases">
        <authorList>
            <person name="Meier V. D."/>
        </authorList>
    </citation>
    <scope>NUCLEOTIDE SEQUENCE</scope>
    <source>
        <strain evidence="16">AVDCRST_MAG50</strain>
    </source>
</reference>
<evidence type="ECO:0000256" key="2">
    <source>
        <dbReference type="ARBA" id="ARBA00007487"/>
    </source>
</evidence>
<sequence length="189" mass="20375">MSFYTRKGDDGTTGLFYGGRVRKDDAAPEAYGTVDEAQACCGLARAHAPAGGELDGLLLEVERHLYVLMAELATLPENHAKLKPGLSLVTDEMVAFVEHHTDDLSARFPMPTEFVLPGQNPCSASLEVARTVVRRAERRSVAVAVEGSHVIPYLNRLSSLLWAMARWQDGGAVPAKVPSTFSSSPSKGH</sequence>
<comment type="catalytic activity">
    <reaction evidence="13 14">
        <text>2 cob(II)alamin + reduced [electron-transfer flavoprotein] + 2 ATP = 2 adenosylcob(III)alamin + 2 triphosphate + oxidized [electron-transfer flavoprotein] + 3 H(+)</text>
        <dbReference type="Rhea" id="RHEA:28671"/>
        <dbReference type="Rhea" id="RHEA-COMP:10685"/>
        <dbReference type="Rhea" id="RHEA-COMP:10686"/>
        <dbReference type="ChEBI" id="CHEBI:15378"/>
        <dbReference type="ChEBI" id="CHEBI:16304"/>
        <dbReference type="ChEBI" id="CHEBI:18036"/>
        <dbReference type="ChEBI" id="CHEBI:18408"/>
        <dbReference type="ChEBI" id="CHEBI:30616"/>
        <dbReference type="ChEBI" id="CHEBI:57692"/>
        <dbReference type="ChEBI" id="CHEBI:58307"/>
        <dbReference type="EC" id="2.5.1.17"/>
    </reaction>
</comment>